<evidence type="ECO:0000259" key="13">
    <source>
        <dbReference type="Pfam" id="PF23559"/>
    </source>
</evidence>
<dbReference type="PANTHER" id="PTHR23155:SF1152">
    <property type="entry name" value="AAA+ ATPASE DOMAIN-CONTAINING PROTEIN"/>
    <property type="match status" value="1"/>
</dbReference>
<evidence type="ECO:0000313" key="16">
    <source>
        <dbReference type="Proteomes" id="UP000030748"/>
    </source>
</evidence>
<dbReference type="SUPFAM" id="SSF52540">
    <property type="entry name" value="P-loop containing nucleoside triphosphate hydrolases"/>
    <property type="match status" value="1"/>
</dbReference>
<comment type="subcellular location">
    <subcellularLocation>
        <location evidence="2">Cytoplasm</location>
    </subcellularLocation>
</comment>
<evidence type="ECO:0000256" key="9">
    <source>
        <dbReference type="ARBA" id="ARBA00022821"/>
    </source>
</evidence>
<evidence type="ECO:0000256" key="1">
    <source>
        <dbReference type="ARBA" id="ARBA00002074"/>
    </source>
</evidence>
<comment type="function">
    <text evidence="1">Confers resistance to late blight (Phytophthora infestans) races carrying the avirulence gene Avr1. Resistance proteins guard the plant against pathogens that contain an appropriate avirulence protein via an indirect interaction with this avirulence protein. That triggers a defense system including the hypersensitive response, which restricts the pathogen growth.</text>
</comment>
<dbReference type="InterPro" id="IPR027417">
    <property type="entry name" value="P-loop_NTPase"/>
</dbReference>
<evidence type="ECO:0000256" key="10">
    <source>
        <dbReference type="ARBA" id="ARBA00022840"/>
    </source>
</evidence>
<evidence type="ECO:0000256" key="3">
    <source>
        <dbReference type="ARBA" id="ARBA00008894"/>
    </source>
</evidence>
<dbReference type="Gene3D" id="1.10.8.430">
    <property type="entry name" value="Helical domain of apoptotic protease-activating factors"/>
    <property type="match status" value="1"/>
</dbReference>
<evidence type="ECO:0000256" key="5">
    <source>
        <dbReference type="ARBA" id="ARBA00022614"/>
    </source>
</evidence>
<dbReference type="PRINTS" id="PR00364">
    <property type="entry name" value="DISEASERSIST"/>
</dbReference>
<evidence type="ECO:0000256" key="4">
    <source>
        <dbReference type="ARBA" id="ARBA00022490"/>
    </source>
</evidence>
<comment type="similarity">
    <text evidence="3">Belongs to the disease resistance NB-LRR family.</text>
</comment>
<dbReference type="GO" id="GO:0043531">
    <property type="term" value="F:ADP binding"/>
    <property type="evidence" value="ECO:0007669"/>
    <property type="project" value="InterPro"/>
</dbReference>
<keyword evidence="10" id="KW-0067">ATP-binding</keyword>
<dbReference type="FunFam" id="3.40.50.300:FF:001091">
    <property type="entry name" value="Probable disease resistance protein At1g61300"/>
    <property type="match status" value="1"/>
</dbReference>
<evidence type="ECO:0000256" key="2">
    <source>
        <dbReference type="ARBA" id="ARBA00004496"/>
    </source>
</evidence>
<dbReference type="FunFam" id="1.10.10.10:FF:000322">
    <property type="entry name" value="Probable disease resistance protein At1g63360"/>
    <property type="match status" value="1"/>
</dbReference>
<evidence type="ECO:0000259" key="12">
    <source>
        <dbReference type="Pfam" id="PF00931"/>
    </source>
</evidence>
<dbReference type="InterPro" id="IPR002182">
    <property type="entry name" value="NB-ARC"/>
</dbReference>
<dbReference type="eggNOG" id="KOG4658">
    <property type="taxonomic scope" value="Eukaryota"/>
</dbReference>
<dbReference type="Proteomes" id="UP000030748">
    <property type="component" value="Unassembled WGS sequence"/>
</dbReference>
<dbReference type="GO" id="GO:0009626">
    <property type="term" value="P:plant-type hypersensitive response"/>
    <property type="evidence" value="ECO:0007669"/>
    <property type="project" value="UniProtKB-KW"/>
</dbReference>
<gene>
    <name evidence="15" type="ORF">MIMGU_mgv1a020452mg</name>
</gene>
<dbReference type="Pfam" id="PF00931">
    <property type="entry name" value="NB-ARC"/>
    <property type="match status" value="1"/>
</dbReference>
<keyword evidence="5" id="KW-0433">Leucine-rich repeat</keyword>
<sequence length="871" mass="100214">MAYGALVSLAQTVDQILNHDNYSLSHHQRQQITAIHEYVFFLQAFLEHFPDKANNNNNKSLEGQIRYIANQAENTIEYFMWEQRRLLCGIVTSCGGRRPSEEKSVHHYSRLASDLDKLTEKIDSIAQEAMNVKNKYFVIKEIGTVDSSSRLAQSTPKKDVVTERICGESSKLQVIPIVGMGGIGKTTLATNAYQDPLVIENFMIRAWVTVSQDYSPQKVVSSLVDSMKELINTERYRGESDEEKVYKCLKGMKYLIVMDDVWSTEAWDDVRMIFPDENNGSRVVLTTRLLDVAAYVDSSSLLHEMQLMNADQSWDLLRHRVFEQGPLCPLELEGIGKEIAGSCRGLPLAIVVIAGLLSTVSKTRASWEKIAGNVKSAINATKHGQLEKIMSLSYTHLPHHLRPCFLYMGAFPEDQEIHVQKLIRLWVGEGFLKYPNGSKTVEEAAEEYLEDLVKRSLVLVSKRKFNGKIKSCRLHDLMRELCIRKSQQERFLRHAMVKNQRRVCIDQSNLSFLENIYGSTTRTILCLMHSEISSLGCLRHFRFLRVLDLVFAYNHRRMFDSEEVASLPPQVFELFHLRYLAFSYAVEIPRAVSNLQNLQTLIIYLGTKFRYRPSTVRLPSEIWRMPQLRHLICFNFDQLPDPHQESEITRALLNLQTLSRVRNLKCTETIMKMIPNVKKLGIFYSEDKYKQEYHLENLVHLQNLVNLKLTVRANLSFPNKSLNFPQTLKKLSLSGESLPWQSTMMSIGSLPNLQVLKLRNYCGYAWKTSDGGFPELEFLLIESSDLRHWITESDHFPSLKWLLLRHCEHLREIPDAIGEIPTLQLIEVKGGSASLFESAKGIQEEQQSWGNEALQVRCIEFRSQFQSFQFK</sequence>
<feature type="domain" description="Disease resistance R13L4/SHOC-2-like LRR" evidence="14">
    <location>
        <begin position="527"/>
        <end position="805"/>
    </location>
</feature>
<protein>
    <submittedName>
        <fullName evidence="15">Uncharacterized protein</fullName>
    </submittedName>
</protein>
<keyword evidence="6" id="KW-0381">Hypersensitive response</keyword>
<dbReference type="PANTHER" id="PTHR23155">
    <property type="entry name" value="DISEASE RESISTANCE PROTEIN RP"/>
    <property type="match status" value="1"/>
</dbReference>
<proteinExistence type="inferred from homology"/>
<evidence type="ECO:0000259" key="14">
    <source>
        <dbReference type="Pfam" id="PF23598"/>
    </source>
</evidence>
<evidence type="ECO:0000256" key="7">
    <source>
        <dbReference type="ARBA" id="ARBA00022737"/>
    </source>
</evidence>
<dbReference type="SUPFAM" id="SSF52058">
    <property type="entry name" value="L domain-like"/>
    <property type="match status" value="1"/>
</dbReference>
<dbReference type="Gene3D" id="1.10.10.10">
    <property type="entry name" value="Winged helix-like DNA-binding domain superfamily/Winged helix DNA-binding domain"/>
    <property type="match status" value="1"/>
</dbReference>
<dbReference type="InterPro" id="IPR036388">
    <property type="entry name" value="WH-like_DNA-bd_sf"/>
</dbReference>
<keyword evidence="11" id="KW-0175">Coiled coil</keyword>
<keyword evidence="4" id="KW-0963">Cytoplasm</keyword>
<dbReference type="InterPro" id="IPR044974">
    <property type="entry name" value="Disease_R_plants"/>
</dbReference>
<keyword evidence="7" id="KW-0677">Repeat</keyword>
<organism evidence="15 16">
    <name type="scientific">Erythranthe guttata</name>
    <name type="common">Yellow monkey flower</name>
    <name type="synonym">Mimulus guttatus</name>
    <dbReference type="NCBI Taxonomy" id="4155"/>
    <lineage>
        <taxon>Eukaryota</taxon>
        <taxon>Viridiplantae</taxon>
        <taxon>Streptophyta</taxon>
        <taxon>Embryophyta</taxon>
        <taxon>Tracheophyta</taxon>
        <taxon>Spermatophyta</taxon>
        <taxon>Magnoliopsida</taxon>
        <taxon>eudicotyledons</taxon>
        <taxon>Gunneridae</taxon>
        <taxon>Pentapetalae</taxon>
        <taxon>asterids</taxon>
        <taxon>lamiids</taxon>
        <taxon>Lamiales</taxon>
        <taxon>Phrymaceae</taxon>
        <taxon>Erythranthe</taxon>
    </lineage>
</organism>
<dbReference type="InterPro" id="IPR042197">
    <property type="entry name" value="Apaf_helical"/>
</dbReference>
<accession>A0A022Q7A0</accession>
<evidence type="ECO:0000256" key="8">
    <source>
        <dbReference type="ARBA" id="ARBA00022741"/>
    </source>
</evidence>
<keyword evidence="8" id="KW-0547">Nucleotide-binding</keyword>
<dbReference type="GO" id="GO:0051607">
    <property type="term" value="P:defense response to virus"/>
    <property type="evidence" value="ECO:0007669"/>
    <property type="project" value="UniProtKB-ARBA"/>
</dbReference>
<dbReference type="Gene3D" id="3.40.50.300">
    <property type="entry name" value="P-loop containing nucleotide triphosphate hydrolases"/>
    <property type="match status" value="1"/>
</dbReference>
<feature type="domain" description="NB-ARC" evidence="12">
    <location>
        <begin position="162"/>
        <end position="324"/>
    </location>
</feature>
<keyword evidence="16" id="KW-1185">Reference proteome</keyword>
<dbReference type="Pfam" id="PF23559">
    <property type="entry name" value="WHD_DRP"/>
    <property type="match status" value="1"/>
</dbReference>
<dbReference type="Gene3D" id="1.20.5.4130">
    <property type="match status" value="1"/>
</dbReference>
<dbReference type="InterPro" id="IPR032675">
    <property type="entry name" value="LRR_dom_sf"/>
</dbReference>
<evidence type="ECO:0000313" key="15">
    <source>
        <dbReference type="EMBL" id="EYU24542.1"/>
    </source>
</evidence>
<dbReference type="InterPro" id="IPR058922">
    <property type="entry name" value="WHD_DRP"/>
</dbReference>
<keyword evidence="9" id="KW-0611">Plant defense</keyword>
<dbReference type="GO" id="GO:0005524">
    <property type="term" value="F:ATP binding"/>
    <property type="evidence" value="ECO:0007669"/>
    <property type="project" value="UniProtKB-KW"/>
</dbReference>
<feature type="coiled-coil region" evidence="11">
    <location>
        <begin position="108"/>
        <end position="135"/>
    </location>
</feature>
<dbReference type="AlphaFoldDB" id="A0A022Q7A0"/>
<reference evidence="15 16" key="1">
    <citation type="journal article" date="2013" name="Proc. Natl. Acad. Sci. U.S.A.">
        <title>Fine-scale variation in meiotic recombination in Mimulus inferred from population shotgun sequencing.</title>
        <authorList>
            <person name="Hellsten U."/>
            <person name="Wright K.M."/>
            <person name="Jenkins J."/>
            <person name="Shu S."/>
            <person name="Yuan Y."/>
            <person name="Wessler S.R."/>
            <person name="Schmutz J."/>
            <person name="Willis J.H."/>
            <person name="Rokhsar D.S."/>
        </authorList>
    </citation>
    <scope>NUCLEOTIDE SEQUENCE [LARGE SCALE GENOMIC DNA]</scope>
    <source>
        <strain evidence="16">cv. DUN x IM62</strain>
    </source>
</reference>
<dbReference type="EMBL" id="KI632119">
    <property type="protein sequence ID" value="EYU24542.1"/>
    <property type="molecule type" value="Genomic_DNA"/>
</dbReference>
<name>A0A022Q7A0_ERYGU</name>
<dbReference type="Gene3D" id="3.80.10.10">
    <property type="entry name" value="Ribonuclease Inhibitor"/>
    <property type="match status" value="1"/>
</dbReference>
<dbReference type="GO" id="GO:0005737">
    <property type="term" value="C:cytoplasm"/>
    <property type="evidence" value="ECO:0007669"/>
    <property type="project" value="UniProtKB-SubCell"/>
</dbReference>
<dbReference type="Pfam" id="PF23598">
    <property type="entry name" value="LRR_14"/>
    <property type="match status" value="1"/>
</dbReference>
<evidence type="ECO:0000256" key="6">
    <source>
        <dbReference type="ARBA" id="ARBA00022667"/>
    </source>
</evidence>
<feature type="domain" description="Disease resistance protein winged helix" evidence="13">
    <location>
        <begin position="411"/>
        <end position="481"/>
    </location>
</feature>
<evidence type="ECO:0000256" key="11">
    <source>
        <dbReference type="SAM" id="Coils"/>
    </source>
</evidence>
<dbReference type="InterPro" id="IPR055414">
    <property type="entry name" value="LRR_R13L4/SHOC2-like"/>
</dbReference>